<keyword evidence="3" id="KW-1185">Reference proteome</keyword>
<reference evidence="2" key="1">
    <citation type="journal article" date="2020" name="Stud. Mycol.">
        <title>101 Dothideomycetes genomes: a test case for predicting lifestyles and emergence of pathogens.</title>
        <authorList>
            <person name="Haridas S."/>
            <person name="Albert R."/>
            <person name="Binder M."/>
            <person name="Bloem J."/>
            <person name="Labutti K."/>
            <person name="Salamov A."/>
            <person name="Andreopoulos B."/>
            <person name="Baker S."/>
            <person name="Barry K."/>
            <person name="Bills G."/>
            <person name="Bluhm B."/>
            <person name="Cannon C."/>
            <person name="Castanera R."/>
            <person name="Culley D."/>
            <person name="Daum C."/>
            <person name="Ezra D."/>
            <person name="Gonzalez J."/>
            <person name="Henrissat B."/>
            <person name="Kuo A."/>
            <person name="Liang C."/>
            <person name="Lipzen A."/>
            <person name="Lutzoni F."/>
            <person name="Magnuson J."/>
            <person name="Mondo S."/>
            <person name="Nolan M."/>
            <person name="Ohm R."/>
            <person name="Pangilinan J."/>
            <person name="Park H.-J."/>
            <person name="Ramirez L."/>
            <person name="Alfaro M."/>
            <person name="Sun H."/>
            <person name="Tritt A."/>
            <person name="Yoshinaga Y."/>
            <person name="Zwiers L.-H."/>
            <person name="Turgeon B."/>
            <person name="Goodwin S."/>
            <person name="Spatafora J."/>
            <person name="Crous P."/>
            <person name="Grigoriev I."/>
        </authorList>
    </citation>
    <scope>NUCLEOTIDE SEQUENCE</scope>
    <source>
        <strain evidence="2">CBS 379.55</strain>
    </source>
</reference>
<dbReference type="RefSeq" id="XP_033654634.1">
    <property type="nucleotide sequence ID" value="XM_033794595.1"/>
</dbReference>
<evidence type="ECO:0000313" key="3">
    <source>
        <dbReference type="Proteomes" id="UP000800097"/>
    </source>
</evidence>
<keyword evidence="1" id="KW-0472">Membrane</keyword>
<dbReference type="GeneID" id="54547770"/>
<organism evidence="2 3">
    <name type="scientific">Westerdykella ornata</name>
    <dbReference type="NCBI Taxonomy" id="318751"/>
    <lineage>
        <taxon>Eukaryota</taxon>
        <taxon>Fungi</taxon>
        <taxon>Dikarya</taxon>
        <taxon>Ascomycota</taxon>
        <taxon>Pezizomycotina</taxon>
        <taxon>Dothideomycetes</taxon>
        <taxon>Pleosporomycetidae</taxon>
        <taxon>Pleosporales</taxon>
        <taxon>Sporormiaceae</taxon>
        <taxon>Westerdykella</taxon>
    </lineage>
</organism>
<sequence length="96" mass="10784">METSSRLIVIVPALFGADIGGIVYRTIHLPYFQSRGHNSMELVVFPKLAYNSKEAPEQTTESTTAPSWFPLSTTLVEAWQTMLPGTGHRLEDREYV</sequence>
<proteinExistence type="predicted"/>
<name>A0A6A6JLI5_WESOR</name>
<feature type="transmembrane region" description="Helical" evidence="1">
    <location>
        <begin position="6"/>
        <end position="27"/>
    </location>
</feature>
<dbReference type="EMBL" id="ML986491">
    <property type="protein sequence ID" value="KAF2277095.1"/>
    <property type="molecule type" value="Genomic_DNA"/>
</dbReference>
<accession>A0A6A6JLI5</accession>
<evidence type="ECO:0000256" key="1">
    <source>
        <dbReference type="SAM" id="Phobius"/>
    </source>
</evidence>
<dbReference type="AlphaFoldDB" id="A0A6A6JLI5"/>
<protein>
    <submittedName>
        <fullName evidence="2">Uncharacterized protein</fullName>
    </submittedName>
</protein>
<keyword evidence="1" id="KW-0812">Transmembrane</keyword>
<dbReference type="Proteomes" id="UP000800097">
    <property type="component" value="Unassembled WGS sequence"/>
</dbReference>
<evidence type="ECO:0000313" key="2">
    <source>
        <dbReference type="EMBL" id="KAF2277095.1"/>
    </source>
</evidence>
<gene>
    <name evidence="2" type="ORF">EI97DRAFT_309025</name>
</gene>
<keyword evidence="1" id="KW-1133">Transmembrane helix</keyword>